<proteinExistence type="predicted"/>
<dbReference type="Pfam" id="PF13276">
    <property type="entry name" value="HTH_21"/>
    <property type="match status" value="1"/>
</dbReference>
<name>A0A9X1MJJ6_9BACT</name>
<accession>A0A9X1MJJ6</accession>
<dbReference type="InterPro" id="IPR012337">
    <property type="entry name" value="RNaseH-like_sf"/>
</dbReference>
<dbReference type="EMBL" id="JAJKFT010000002">
    <property type="protein sequence ID" value="MCC9627097.1"/>
    <property type="molecule type" value="Genomic_DNA"/>
</dbReference>
<dbReference type="Proteomes" id="UP001139103">
    <property type="component" value="Unassembled WGS sequence"/>
</dbReference>
<organism evidence="3 4">
    <name type="scientific">Blastopirellula sediminis</name>
    <dbReference type="NCBI Taxonomy" id="2894196"/>
    <lineage>
        <taxon>Bacteria</taxon>
        <taxon>Pseudomonadati</taxon>
        <taxon>Planctomycetota</taxon>
        <taxon>Planctomycetia</taxon>
        <taxon>Pirellulales</taxon>
        <taxon>Pirellulaceae</taxon>
        <taxon>Blastopirellula</taxon>
    </lineage>
</organism>
<evidence type="ECO:0000313" key="3">
    <source>
        <dbReference type="EMBL" id="MCC9627097.1"/>
    </source>
</evidence>
<evidence type="ECO:0000259" key="2">
    <source>
        <dbReference type="Pfam" id="PF13276"/>
    </source>
</evidence>
<evidence type="ECO:0000256" key="1">
    <source>
        <dbReference type="SAM" id="MobiDB-lite"/>
    </source>
</evidence>
<dbReference type="InterPro" id="IPR025948">
    <property type="entry name" value="HTH-like_dom"/>
</dbReference>
<dbReference type="PANTHER" id="PTHR47515">
    <property type="entry name" value="LOW CALCIUM RESPONSE LOCUS PROTEIN T"/>
    <property type="match status" value="1"/>
</dbReference>
<feature type="domain" description="HTH-like" evidence="2">
    <location>
        <begin position="3"/>
        <end position="53"/>
    </location>
</feature>
<gene>
    <name evidence="3" type="ORF">LOC68_01640</name>
</gene>
<feature type="compositionally biased region" description="Basic and acidic residues" evidence="1">
    <location>
        <begin position="125"/>
        <end position="147"/>
    </location>
</feature>
<reference evidence="3" key="1">
    <citation type="submission" date="2021-11" db="EMBL/GenBank/DDBJ databases">
        <title>Genome sequence.</title>
        <authorList>
            <person name="Sun Q."/>
        </authorList>
    </citation>
    <scope>NUCLEOTIDE SEQUENCE</scope>
    <source>
        <strain evidence="3">JC732</strain>
    </source>
</reference>
<protein>
    <submittedName>
        <fullName evidence="3">IS3 family transposase</fullName>
    </submittedName>
</protein>
<dbReference type="PANTHER" id="PTHR47515:SF1">
    <property type="entry name" value="BLR2054 PROTEIN"/>
    <property type="match status" value="1"/>
</dbReference>
<keyword evidence="4" id="KW-1185">Reference proteome</keyword>
<dbReference type="AlphaFoldDB" id="A0A9X1MJJ6"/>
<comment type="caution">
    <text evidence="3">The sequence shown here is derived from an EMBL/GenBank/DDBJ whole genome shotgun (WGS) entry which is preliminary data.</text>
</comment>
<feature type="region of interest" description="Disordered" evidence="1">
    <location>
        <begin position="120"/>
        <end position="162"/>
    </location>
</feature>
<dbReference type="SUPFAM" id="SSF53098">
    <property type="entry name" value="Ribonuclease H-like"/>
    <property type="match status" value="1"/>
</dbReference>
<sequence length="162" mass="19199">MAKRMRELAASRPRWGYRRIAWQLRREGFRVSDTRAYRLWRREGLKVPQKKRKRRNAGTSENGCDRRKAERPNDVWCWDFIFDITERGVTLKWLSIVDEFTRECLTLKVDWSVTSEKRHRHAGRTVRDARRASADPERQRTGVRGEGDSALIEAAGDRNDVR</sequence>
<evidence type="ECO:0000313" key="4">
    <source>
        <dbReference type="Proteomes" id="UP001139103"/>
    </source>
</evidence>